<gene>
    <name evidence="1" type="ORF">OCBIM_22010945mg</name>
</gene>
<proteinExistence type="predicted"/>
<dbReference type="AlphaFoldDB" id="A0A0L8HMY0"/>
<accession>A0A0L8HMY0</accession>
<sequence length="72" mass="8509">MSFHEGMKATTWTQYTGQEKKINVFHQRCLHKILGVTWQNNLTNKKVLKQATLPSMTTILCKRRLRWLGHVK</sequence>
<protein>
    <submittedName>
        <fullName evidence="1">Uncharacterized protein</fullName>
    </submittedName>
</protein>
<dbReference type="EMBL" id="KQ417726">
    <property type="protein sequence ID" value="KOF90562.1"/>
    <property type="molecule type" value="Genomic_DNA"/>
</dbReference>
<evidence type="ECO:0000313" key="1">
    <source>
        <dbReference type="EMBL" id="KOF90562.1"/>
    </source>
</evidence>
<name>A0A0L8HMY0_OCTBM</name>
<organism evidence="1">
    <name type="scientific">Octopus bimaculoides</name>
    <name type="common">California two-spotted octopus</name>
    <dbReference type="NCBI Taxonomy" id="37653"/>
    <lineage>
        <taxon>Eukaryota</taxon>
        <taxon>Metazoa</taxon>
        <taxon>Spiralia</taxon>
        <taxon>Lophotrochozoa</taxon>
        <taxon>Mollusca</taxon>
        <taxon>Cephalopoda</taxon>
        <taxon>Coleoidea</taxon>
        <taxon>Octopodiformes</taxon>
        <taxon>Octopoda</taxon>
        <taxon>Incirrata</taxon>
        <taxon>Octopodidae</taxon>
        <taxon>Octopus</taxon>
    </lineage>
</organism>
<reference evidence="1" key="1">
    <citation type="submission" date="2015-07" db="EMBL/GenBank/DDBJ databases">
        <title>MeaNS - Measles Nucleotide Surveillance Program.</title>
        <authorList>
            <person name="Tran T."/>
            <person name="Druce J."/>
        </authorList>
    </citation>
    <scope>NUCLEOTIDE SEQUENCE</scope>
    <source>
        <strain evidence="1">UCB-OBI-ISO-001</strain>
        <tissue evidence="1">Gonad</tissue>
    </source>
</reference>